<reference evidence="2 3" key="1">
    <citation type="submission" date="2018-11" db="EMBL/GenBank/DDBJ databases">
        <title>Genome sequence and assembly of Colletotrichum sidae.</title>
        <authorList>
            <person name="Gan P."/>
            <person name="Shirasu K."/>
        </authorList>
    </citation>
    <scope>NUCLEOTIDE SEQUENCE [LARGE SCALE GENOMIC DNA]</scope>
    <source>
        <strain evidence="2 3">CBS 518.97</strain>
    </source>
</reference>
<keyword evidence="1" id="KW-0175">Coiled coil</keyword>
<proteinExistence type="predicted"/>
<sequence>MDHMDDHMDCDPSSGGKDDAVVVEQLSHEMSDKIDEAVEKLKSELDHQETNQALLEFDVAQMKTQLKGIEAQAKFADAEAAYQKYIDRLEKANEEALAKGFAQIKKELQQDIQEELAGLRKQLETERKMREQWQAEVEAKLGMRG</sequence>
<protein>
    <submittedName>
        <fullName evidence="2">Uncharacterized protein</fullName>
    </submittedName>
</protein>
<feature type="coiled-coil region" evidence="1">
    <location>
        <begin position="31"/>
        <end position="136"/>
    </location>
</feature>
<dbReference type="Proteomes" id="UP000295604">
    <property type="component" value="Unassembled WGS sequence"/>
</dbReference>
<dbReference type="AlphaFoldDB" id="A0A4R8TSB0"/>
<keyword evidence="3" id="KW-1185">Reference proteome</keyword>
<evidence type="ECO:0000313" key="2">
    <source>
        <dbReference type="EMBL" id="TEA21575.1"/>
    </source>
</evidence>
<evidence type="ECO:0000256" key="1">
    <source>
        <dbReference type="SAM" id="Coils"/>
    </source>
</evidence>
<evidence type="ECO:0000313" key="3">
    <source>
        <dbReference type="Proteomes" id="UP000295604"/>
    </source>
</evidence>
<gene>
    <name evidence="2" type="ORF">C8034_v005654</name>
</gene>
<name>A0A4R8TSB0_9PEZI</name>
<accession>A0A4R8TSB0</accession>
<organism evidence="2 3">
    <name type="scientific">Colletotrichum sidae</name>
    <dbReference type="NCBI Taxonomy" id="1347389"/>
    <lineage>
        <taxon>Eukaryota</taxon>
        <taxon>Fungi</taxon>
        <taxon>Dikarya</taxon>
        <taxon>Ascomycota</taxon>
        <taxon>Pezizomycotina</taxon>
        <taxon>Sordariomycetes</taxon>
        <taxon>Hypocreomycetidae</taxon>
        <taxon>Glomerellales</taxon>
        <taxon>Glomerellaceae</taxon>
        <taxon>Colletotrichum</taxon>
        <taxon>Colletotrichum orbiculare species complex</taxon>
    </lineage>
</organism>
<comment type="caution">
    <text evidence="2">The sequence shown here is derived from an EMBL/GenBank/DDBJ whole genome shotgun (WGS) entry which is preliminary data.</text>
</comment>
<dbReference type="EMBL" id="QAPF01000016">
    <property type="protein sequence ID" value="TEA21575.1"/>
    <property type="molecule type" value="Genomic_DNA"/>
</dbReference>